<dbReference type="SUPFAM" id="SSF46955">
    <property type="entry name" value="Putative DNA-binding domain"/>
    <property type="match status" value="1"/>
</dbReference>
<dbReference type="GO" id="GO:0003700">
    <property type="term" value="F:DNA-binding transcription factor activity"/>
    <property type="evidence" value="ECO:0007669"/>
    <property type="project" value="InterPro"/>
</dbReference>
<dbReference type="InterPro" id="IPR009061">
    <property type="entry name" value="DNA-bd_dom_put_sf"/>
</dbReference>
<name>A0A4R6FNA0_9SPHN</name>
<sequence>MSARPASNEKKVPEAFRTIGELSAELDIPQHRLRYWESRITQLRPVQRAGQRRYYRPEDVALVRRIHLLLSEEGYTIDGVRRVLDQEAGGTPATSRTDRSAKRDAAPSAAKLRAVRALLAKALADDLG</sequence>
<organism evidence="4 5">
    <name type="scientific">Stakelama pacifica</name>
    <dbReference type="NCBI Taxonomy" id="517720"/>
    <lineage>
        <taxon>Bacteria</taxon>
        <taxon>Pseudomonadati</taxon>
        <taxon>Pseudomonadota</taxon>
        <taxon>Alphaproteobacteria</taxon>
        <taxon>Sphingomonadales</taxon>
        <taxon>Sphingomonadaceae</taxon>
        <taxon>Stakelama</taxon>
    </lineage>
</organism>
<comment type="caution">
    <text evidence="4">The sequence shown here is derived from an EMBL/GenBank/DDBJ whole genome shotgun (WGS) entry which is preliminary data.</text>
</comment>
<feature type="region of interest" description="Disordered" evidence="2">
    <location>
        <begin position="85"/>
        <end position="107"/>
    </location>
</feature>
<dbReference type="PANTHER" id="PTHR30204:SF15">
    <property type="entry name" value="BLL5018 PROTEIN"/>
    <property type="match status" value="1"/>
</dbReference>
<dbReference type="EMBL" id="SNWD01000005">
    <property type="protein sequence ID" value="TDN82897.1"/>
    <property type="molecule type" value="Genomic_DNA"/>
</dbReference>
<reference evidence="4 5" key="1">
    <citation type="submission" date="2019-03" db="EMBL/GenBank/DDBJ databases">
        <title>Genomic Encyclopedia of Type Strains, Phase IV (KMG-IV): sequencing the most valuable type-strain genomes for metagenomic binning, comparative biology and taxonomic classification.</title>
        <authorList>
            <person name="Goeker M."/>
        </authorList>
    </citation>
    <scope>NUCLEOTIDE SEQUENCE [LARGE SCALE GENOMIC DNA]</scope>
    <source>
        <strain evidence="4 5">DSM 25059</strain>
    </source>
</reference>
<protein>
    <submittedName>
        <fullName evidence="4">MerR-like DNA binding protein</fullName>
    </submittedName>
</protein>
<dbReference type="OrthoDB" id="9810140at2"/>
<evidence type="ECO:0000256" key="2">
    <source>
        <dbReference type="SAM" id="MobiDB-lite"/>
    </source>
</evidence>
<feature type="domain" description="HTH merR-type" evidence="3">
    <location>
        <begin position="18"/>
        <end position="86"/>
    </location>
</feature>
<proteinExistence type="predicted"/>
<keyword evidence="1" id="KW-0238">DNA-binding</keyword>
<dbReference type="Gene3D" id="1.10.1660.10">
    <property type="match status" value="1"/>
</dbReference>
<evidence type="ECO:0000259" key="3">
    <source>
        <dbReference type="PROSITE" id="PS50937"/>
    </source>
</evidence>
<gene>
    <name evidence="4" type="ORF">EV664_10594</name>
</gene>
<dbReference type="CDD" id="cd04765">
    <property type="entry name" value="HTH_MlrA-like_sg2"/>
    <property type="match status" value="1"/>
</dbReference>
<dbReference type="PANTHER" id="PTHR30204">
    <property type="entry name" value="REDOX-CYCLING DRUG-SENSING TRANSCRIPTIONAL ACTIVATOR SOXR"/>
    <property type="match status" value="1"/>
</dbReference>
<evidence type="ECO:0000256" key="1">
    <source>
        <dbReference type="ARBA" id="ARBA00023125"/>
    </source>
</evidence>
<dbReference type="SMART" id="SM00422">
    <property type="entry name" value="HTH_MERR"/>
    <property type="match status" value="1"/>
</dbReference>
<dbReference type="Proteomes" id="UP000295493">
    <property type="component" value="Unassembled WGS sequence"/>
</dbReference>
<accession>A0A4R6FNA0</accession>
<dbReference type="PROSITE" id="PS50937">
    <property type="entry name" value="HTH_MERR_2"/>
    <property type="match status" value="1"/>
</dbReference>
<evidence type="ECO:0000313" key="4">
    <source>
        <dbReference type="EMBL" id="TDN82897.1"/>
    </source>
</evidence>
<dbReference type="GO" id="GO:0003677">
    <property type="term" value="F:DNA binding"/>
    <property type="evidence" value="ECO:0007669"/>
    <property type="project" value="UniProtKB-KW"/>
</dbReference>
<dbReference type="InterPro" id="IPR047057">
    <property type="entry name" value="MerR_fam"/>
</dbReference>
<keyword evidence="5" id="KW-1185">Reference proteome</keyword>
<dbReference type="InterPro" id="IPR000551">
    <property type="entry name" value="MerR-type_HTH_dom"/>
</dbReference>
<dbReference type="Pfam" id="PF13411">
    <property type="entry name" value="MerR_1"/>
    <property type="match status" value="1"/>
</dbReference>
<dbReference type="AlphaFoldDB" id="A0A4R6FNA0"/>
<evidence type="ECO:0000313" key="5">
    <source>
        <dbReference type="Proteomes" id="UP000295493"/>
    </source>
</evidence>
<feature type="compositionally biased region" description="Basic and acidic residues" evidence="2">
    <location>
        <begin position="96"/>
        <end position="105"/>
    </location>
</feature>